<evidence type="ECO:0000256" key="1">
    <source>
        <dbReference type="SAM" id="MobiDB-lite"/>
    </source>
</evidence>
<organism evidence="2 3">
    <name type="scientific">Meloidogyne enterolobii</name>
    <name type="common">Root-knot nematode worm</name>
    <name type="synonym">Meloidogyne mayaguensis</name>
    <dbReference type="NCBI Taxonomy" id="390850"/>
    <lineage>
        <taxon>Eukaryota</taxon>
        <taxon>Metazoa</taxon>
        <taxon>Ecdysozoa</taxon>
        <taxon>Nematoda</taxon>
        <taxon>Chromadorea</taxon>
        <taxon>Rhabditida</taxon>
        <taxon>Tylenchina</taxon>
        <taxon>Tylenchomorpha</taxon>
        <taxon>Tylenchoidea</taxon>
        <taxon>Meloidogynidae</taxon>
        <taxon>Meloidogyninae</taxon>
        <taxon>Meloidogyne</taxon>
    </lineage>
</organism>
<comment type="caution">
    <text evidence="2">The sequence shown here is derived from an EMBL/GenBank/DDBJ whole genome shotgun (WGS) entry which is preliminary data.</text>
</comment>
<proteinExistence type="predicted"/>
<accession>A0A6V7USH7</accession>
<evidence type="ECO:0000313" key="3">
    <source>
        <dbReference type="Proteomes" id="UP000580250"/>
    </source>
</evidence>
<sequence length="56" mass="6454">MSNITKREGSEGHDDEDQQERQFLQEAVEVSYFHYNDTGVGSRLTTVFFRTGKLAK</sequence>
<gene>
    <name evidence="2" type="ORF">MENT_LOCUS16703</name>
</gene>
<name>A0A6V7USH7_MELEN</name>
<protein>
    <submittedName>
        <fullName evidence="2">Uncharacterized protein</fullName>
    </submittedName>
</protein>
<dbReference type="Proteomes" id="UP000580250">
    <property type="component" value="Unassembled WGS sequence"/>
</dbReference>
<evidence type="ECO:0000313" key="2">
    <source>
        <dbReference type="EMBL" id="CAD2164685.1"/>
    </source>
</evidence>
<feature type="compositionally biased region" description="Basic and acidic residues" evidence="1">
    <location>
        <begin position="1"/>
        <end position="12"/>
    </location>
</feature>
<dbReference type="EMBL" id="CAJEWN010000105">
    <property type="protein sequence ID" value="CAD2164685.1"/>
    <property type="molecule type" value="Genomic_DNA"/>
</dbReference>
<reference evidence="2 3" key="1">
    <citation type="submission" date="2020-08" db="EMBL/GenBank/DDBJ databases">
        <authorList>
            <person name="Koutsovoulos G."/>
            <person name="Danchin GJ E."/>
        </authorList>
    </citation>
    <scope>NUCLEOTIDE SEQUENCE [LARGE SCALE GENOMIC DNA]</scope>
</reference>
<feature type="region of interest" description="Disordered" evidence="1">
    <location>
        <begin position="1"/>
        <end position="21"/>
    </location>
</feature>
<dbReference type="AlphaFoldDB" id="A0A6V7USH7"/>